<evidence type="ECO:0000256" key="5">
    <source>
        <dbReference type="ARBA" id="ARBA00023163"/>
    </source>
</evidence>
<dbReference type="eggNOG" id="COG1167">
    <property type="taxonomic scope" value="Bacteria"/>
</dbReference>
<dbReference type="CDD" id="cd07377">
    <property type="entry name" value="WHTH_GntR"/>
    <property type="match status" value="1"/>
</dbReference>
<dbReference type="InterPro" id="IPR036390">
    <property type="entry name" value="WH_DNA-bd_sf"/>
</dbReference>
<evidence type="ECO:0000313" key="8">
    <source>
        <dbReference type="Proteomes" id="UP000011682"/>
    </source>
</evidence>
<dbReference type="AlphaFoldDB" id="S9R7E7"/>
<dbReference type="EMBL" id="ANAH02000001">
    <property type="protein sequence ID" value="EPX64973.1"/>
    <property type="molecule type" value="Genomic_DNA"/>
</dbReference>
<dbReference type="GO" id="GO:0030170">
    <property type="term" value="F:pyridoxal phosphate binding"/>
    <property type="evidence" value="ECO:0007669"/>
    <property type="project" value="InterPro"/>
</dbReference>
<dbReference type="Pfam" id="PF00155">
    <property type="entry name" value="Aminotran_1_2"/>
    <property type="match status" value="1"/>
</dbReference>
<dbReference type="Pfam" id="PF00392">
    <property type="entry name" value="GntR"/>
    <property type="match status" value="1"/>
</dbReference>
<dbReference type="CDD" id="cd00609">
    <property type="entry name" value="AAT_like"/>
    <property type="match status" value="1"/>
</dbReference>
<dbReference type="Proteomes" id="UP000011682">
    <property type="component" value="Unassembled WGS sequence"/>
</dbReference>
<name>S9R7E7_CYSF2</name>
<accession>S9R7E7</accession>
<dbReference type="GO" id="GO:0003677">
    <property type="term" value="F:DNA binding"/>
    <property type="evidence" value="ECO:0007669"/>
    <property type="project" value="UniProtKB-KW"/>
</dbReference>
<evidence type="ECO:0000256" key="1">
    <source>
        <dbReference type="ARBA" id="ARBA00005384"/>
    </source>
</evidence>
<keyword evidence="8" id="KW-1185">Reference proteome</keyword>
<evidence type="ECO:0000256" key="2">
    <source>
        <dbReference type="ARBA" id="ARBA00022898"/>
    </source>
</evidence>
<dbReference type="SUPFAM" id="SSF46785">
    <property type="entry name" value="Winged helix' DNA-binding domain"/>
    <property type="match status" value="1"/>
</dbReference>
<proteinExistence type="inferred from homology"/>
<protein>
    <submittedName>
        <fullName evidence="7">Transcriptional regulator, GntR family domain / Aspartate aminotransferase</fullName>
    </submittedName>
</protein>
<dbReference type="GO" id="GO:0008483">
    <property type="term" value="F:transaminase activity"/>
    <property type="evidence" value="ECO:0007669"/>
    <property type="project" value="UniProtKB-KW"/>
</dbReference>
<dbReference type="SUPFAM" id="SSF53383">
    <property type="entry name" value="PLP-dependent transferases"/>
    <property type="match status" value="1"/>
</dbReference>
<dbReference type="SMART" id="SM00345">
    <property type="entry name" value="HTH_GNTR"/>
    <property type="match status" value="1"/>
</dbReference>
<comment type="similarity">
    <text evidence="1">In the C-terminal section; belongs to the class-I pyridoxal-phosphate-dependent aminotransferase family.</text>
</comment>
<keyword evidence="4" id="KW-0238">DNA-binding</keyword>
<comment type="caution">
    <text evidence="7">The sequence shown here is derived from an EMBL/GenBank/DDBJ whole genome shotgun (WGS) entry which is preliminary data.</text>
</comment>
<dbReference type="RefSeq" id="WP_002627023.1">
    <property type="nucleotide sequence ID" value="NZ_ANAH02000001.1"/>
</dbReference>
<dbReference type="GO" id="GO:0003700">
    <property type="term" value="F:DNA-binding transcription factor activity"/>
    <property type="evidence" value="ECO:0007669"/>
    <property type="project" value="InterPro"/>
</dbReference>
<dbReference type="InterPro" id="IPR000524">
    <property type="entry name" value="Tscrpt_reg_HTH_GntR"/>
</dbReference>
<keyword evidence="3" id="KW-0805">Transcription regulation</keyword>
<organism evidence="7 8">
    <name type="scientific">Cystobacter fuscus (strain ATCC 25194 / DSM 2262 / NBRC 100088 / M29)</name>
    <dbReference type="NCBI Taxonomy" id="1242864"/>
    <lineage>
        <taxon>Bacteria</taxon>
        <taxon>Pseudomonadati</taxon>
        <taxon>Myxococcota</taxon>
        <taxon>Myxococcia</taxon>
        <taxon>Myxococcales</taxon>
        <taxon>Cystobacterineae</taxon>
        <taxon>Archangiaceae</taxon>
        <taxon>Cystobacter</taxon>
    </lineage>
</organism>
<dbReference type="InterPro" id="IPR004839">
    <property type="entry name" value="Aminotransferase_I/II_large"/>
</dbReference>
<sequence length="497" mass="55036">MRNARAEVSHPLVTLRRDAPLRKQIVGELRARILSGELPGGARLPSARRLASELRVARITVVTAYHALADEGYVELEERRAPRVVDVPPEARMNVAEHAPARRVEREPPRISSRARQLLHTGRGALLSYDGGPRPFRAGLPPLDLFPLEDWTRAVARAARRATRRDLVYGEPQGARGLREAILEHVCAVRSVHAHVDQVFVTAGSQAGFDLCARVLIEPGATAWVEDPGYPGIRGALLANGGRAVPVPVDEEGLCVGRGRARAPDAAVAFVSPSHQFPLGVRLSLSRRLELLAWAREGRRWIVEDDYESEYRFEGRPVAALAALDESHRVLYVGTFSRVFLPGLRLGYVIVPEQLVEAFAAVRVLVDRHSPYLTQLAFAEFLESGRFARHLRRLRASTLERRDHLVSAVGQLFGARLGVEVPDAGSHVLGWLERGRDDQEVARAAARVDVDVFPLSRFTMRRRMPPALVLGYGAYPPNAVWEALERLSWVLPALASH</sequence>
<dbReference type="InterPro" id="IPR036388">
    <property type="entry name" value="WH-like_DNA-bd_sf"/>
</dbReference>
<dbReference type="Gene3D" id="1.10.10.10">
    <property type="entry name" value="Winged helix-like DNA-binding domain superfamily/Winged helix DNA-binding domain"/>
    <property type="match status" value="1"/>
</dbReference>
<dbReference type="InterPro" id="IPR015424">
    <property type="entry name" value="PyrdxlP-dep_Trfase"/>
</dbReference>
<dbReference type="Gene3D" id="3.40.640.10">
    <property type="entry name" value="Type I PLP-dependent aspartate aminotransferase-like (Major domain)"/>
    <property type="match status" value="1"/>
</dbReference>
<dbReference type="PANTHER" id="PTHR46577">
    <property type="entry name" value="HTH-TYPE TRANSCRIPTIONAL REGULATORY PROTEIN GABR"/>
    <property type="match status" value="1"/>
</dbReference>
<evidence type="ECO:0000256" key="4">
    <source>
        <dbReference type="ARBA" id="ARBA00023125"/>
    </source>
</evidence>
<gene>
    <name evidence="7" type="ORF">D187_000398</name>
</gene>
<feature type="domain" description="HTH gntR-type" evidence="6">
    <location>
        <begin position="19"/>
        <end position="87"/>
    </location>
</feature>
<keyword evidence="2" id="KW-0663">Pyridoxal phosphate</keyword>
<keyword evidence="7" id="KW-0808">Transferase</keyword>
<reference evidence="7" key="1">
    <citation type="submission" date="2013-05" db="EMBL/GenBank/DDBJ databases">
        <title>Genome assembly of Cystobacter fuscus DSM 2262.</title>
        <authorList>
            <person name="Sharma G."/>
            <person name="Khatri I."/>
            <person name="Kaur C."/>
            <person name="Mayilraj S."/>
            <person name="Subramanian S."/>
        </authorList>
    </citation>
    <scope>NUCLEOTIDE SEQUENCE [LARGE SCALE GENOMIC DNA]</scope>
    <source>
        <strain evidence="7">DSM 2262</strain>
    </source>
</reference>
<evidence type="ECO:0000259" key="6">
    <source>
        <dbReference type="PROSITE" id="PS50949"/>
    </source>
</evidence>
<dbReference type="PANTHER" id="PTHR46577:SF1">
    <property type="entry name" value="HTH-TYPE TRANSCRIPTIONAL REGULATORY PROTEIN GABR"/>
    <property type="match status" value="1"/>
</dbReference>
<dbReference type="InterPro" id="IPR051446">
    <property type="entry name" value="HTH_trans_reg/aminotransferase"/>
</dbReference>
<evidence type="ECO:0000256" key="3">
    <source>
        <dbReference type="ARBA" id="ARBA00023015"/>
    </source>
</evidence>
<dbReference type="PROSITE" id="PS50949">
    <property type="entry name" value="HTH_GNTR"/>
    <property type="match status" value="1"/>
</dbReference>
<dbReference type="OrthoDB" id="9808770at2"/>
<keyword evidence="5" id="KW-0804">Transcription</keyword>
<dbReference type="InterPro" id="IPR015421">
    <property type="entry name" value="PyrdxlP-dep_Trfase_major"/>
</dbReference>
<evidence type="ECO:0000313" key="7">
    <source>
        <dbReference type="EMBL" id="EPX64973.1"/>
    </source>
</evidence>
<keyword evidence="7" id="KW-0032">Aminotransferase</keyword>